<evidence type="ECO:0000313" key="2">
    <source>
        <dbReference type="Proteomes" id="UP000095713"/>
    </source>
</evidence>
<organism evidence="1 2">
    <name type="scientific">Flavivirga aquatica</name>
    <dbReference type="NCBI Taxonomy" id="1849968"/>
    <lineage>
        <taxon>Bacteria</taxon>
        <taxon>Pseudomonadati</taxon>
        <taxon>Bacteroidota</taxon>
        <taxon>Flavobacteriia</taxon>
        <taxon>Flavobacteriales</taxon>
        <taxon>Flavobacteriaceae</taxon>
        <taxon>Flavivirga</taxon>
    </lineage>
</organism>
<accession>A0A1E5TEV4</accession>
<dbReference type="RefSeq" id="WP_069828538.1">
    <property type="nucleotide sequence ID" value="NZ_MDJD01000006.1"/>
</dbReference>
<keyword evidence="2" id="KW-1185">Reference proteome</keyword>
<dbReference type="STRING" id="1849968.A8C32_10230"/>
<name>A0A1E5TEV4_9FLAO</name>
<dbReference type="EMBL" id="MDJD01000006">
    <property type="protein sequence ID" value="OEK09878.1"/>
    <property type="molecule type" value="Genomic_DNA"/>
</dbReference>
<protein>
    <submittedName>
        <fullName evidence="1">Uncharacterized protein</fullName>
    </submittedName>
</protein>
<dbReference type="AlphaFoldDB" id="A0A1E5TEV4"/>
<gene>
    <name evidence="1" type="ORF">A8C32_10230</name>
</gene>
<evidence type="ECO:0000313" key="1">
    <source>
        <dbReference type="EMBL" id="OEK09878.1"/>
    </source>
</evidence>
<sequence>MNEFKIGDPFDKFIQTATINNTFYLISIRSQTSVLSFYALNDINLKAPVKVNLEKESFINRSNRKTTLHNLFTLGSTGAVERIDVKKIDESTPNSIDITSEETKLYMKNNKFIFTFDNNRGVVQILTVNPYDYSYTFKTIDKPFKAEKKLAKKSNSFILNSKLFVITSTKKDMEVNIQDYSSGKLLKKIKLNVNDKITFKNTPIIQEGCVYNDYRELESTKKFLRKLTMGDIGISAYKQNNEYLVTIGSEKEVSRGNGGMMMMPMGGFGGVPIAALGSANVFFNPTFFAYNSYSKTKSVHIKSLFDLDFNHIDKEIENNFFDKIKNHAMPGNLLAAKTIFKYKDYFILGNYISKSKTYILKKFDD</sequence>
<dbReference type="OrthoDB" id="912496at2"/>
<dbReference type="Proteomes" id="UP000095713">
    <property type="component" value="Unassembled WGS sequence"/>
</dbReference>
<proteinExistence type="predicted"/>
<comment type="caution">
    <text evidence="1">The sequence shown here is derived from an EMBL/GenBank/DDBJ whole genome shotgun (WGS) entry which is preliminary data.</text>
</comment>
<reference evidence="1 2" key="1">
    <citation type="submission" date="2016-05" db="EMBL/GenBank/DDBJ databases">
        <title>Draft Genome Sequence of Algibacter sp. Strain SK-16 Isolated from the Surface Water of Aburatsubo Inlet.</title>
        <authorList>
            <person name="Wong S.-K."/>
            <person name="Yoshizawa S."/>
            <person name="Nakajima Y."/>
            <person name="Ogura Y."/>
            <person name="Tetsuya H."/>
            <person name="Hamasaki K."/>
        </authorList>
    </citation>
    <scope>NUCLEOTIDE SEQUENCE [LARGE SCALE GENOMIC DNA]</scope>
    <source>
        <strain evidence="1 2">SK-16</strain>
    </source>
</reference>